<evidence type="ECO:0000256" key="1">
    <source>
        <dbReference type="SAM" id="Phobius"/>
    </source>
</evidence>
<dbReference type="KEGG" id="bdw:94335829"/>
<protein>
    <submittedName>
        <fullName evidence="2">Uncharacterized protein</fullName>
    </submittedName>
</protein>
<organism evidence="2 3">
    <name type="scientific">Babesia duncani</name>
    <dbReference type="NCBI Taxonomy" id="323732"/>
    <lineage>
        <taxon>Eukaryota</taxon>
        <taxon>Sar</taxon>
        <taxon>Alveolata</taxon>
        <taxon>Apicomplexa</taxon>
        <taxon>Aconoidasida</taxon>
        <taxon>Piroplasmida</taxon>
        <taxon>Babesiidae</taxon>
        <taxon>Babesia</taxon>
    </lineage>
</organism>
<name>A0AAD9PK21_9APIC</name>
<feature type="transmembrane region" description="Helical" evidence="1">
    <location>
        <begin position="240"/>
        <end position="262"/>
    </location>
</feature>
<gene>
    <name evidence="2" type="ORF">BdWA1_001531</name>
</gene>
<feature type="transmembrane region" description="Helical" evidence="1">
    <location>
        <begin position="179"/>
        <end position="201"/>
    </location>
</feature>
<keyword evidence="1" id="KW-0472">Membrane</keyword>
<dbReference type="Proteomes" id="UP001214638">
    <property type="component" value="Unassembled WGS sequence"/>
</dbReference>
<feature type="transmembrane region" description="Helical" evidence="1">
    <location>
        <begin position="207"/>
        <end position="228"/>
    </location>
</feature>
<dbReference type="AlphaFoldDB" id="A0AAD9PK21"/>
<comment type="caution">
    <text evidence="2">The sequence shown here is derived from an EMBL/GenBank/DDBJ whole genome shotgun (WGS) entry which is preliminary data.</text>
</comment>
<evidence type="ECO:0000313" key="2">
    <source>
        <dbReference type="EMBL" id="KAK2196289.1"/>
    </source>
</evidence>
<feature type="transmembrane region" description="Helical" evidence="1">
    <location>
        <begin position="15"/>
        <end position="34"/>
    </location>
</feature>
<feature type="transmembrane region" description="Helical" evidence="1">
    <location>
        <begin position="320"/>
        <end position="344"/>
    </location>
</feature>
<keyword evidence="1" id="KW-0812">Transmembrane</keyword>
<accession>A0AAD9PK21</accession>
<sequence>MSFTSKKTGMYSCKLSLYAYAAAIQAVVGIIMIVNSPNELNIGLLLQVRRVNDVYRLGFDLLQYCGIFHLLLSLVSLMVIIMSHFVTSIFKLPMFVLSLVQTGYCSMTTVGCFYFLQRGHSRIDHAIEFLYKSGLFDLEASESLVVDKRGILLTVGLLTTIMASLYQRAGAIRGDESTTVAMIMAPTLSLSMGVSFVLTAPCRDYRIFALGFTWFAVAMCGEVIITIAKCPCLRPLKIMMVVVYVLIFLLSLITICHAAKIYTNGTIDYVSYLAVVKGTVENYTNHKKILEDNPLVQFMSKVGTQHTDEQINVFMGNGSFLLVAIGLSVVCAIFAVVATLYSLFRVLDHGLNDEPSSHKGVHGNKNICIVVDSRK</sequence>
<reference evidence="2" key="1">
    <citation type="journal article" date="2023" name="Nat. Microbiol.">
        <title>Babesia duncani multi-omics identifies virulence factors and drug targets.</title>
        <authorList>
            <person name="Singh P."/>
            <person name="Lonardi S."/>
            <person name="Liang Q."/>
            <person name="Vydyam P."/>
            <person name="Khabirova E."/>
            <person name="Fang T."/>
            <person name="Gihaz S."/>
            <person name="Thekkiniath J."/>
            <person name="Munshi M."/>
            <person name="Abel S."/>
            <person name="Ciampossin L."/>
            <person name="Batugedara G."/>
            <person name="Gupta M."/>
            <person name="Lu X.M."/>
            <person name="Lenz T."/>
            <person name="Chakravarty S."/>
            <person name="Cornillot E."/>
            <person name="Hu Y."/>
            <person name="Ma W."/>
            <person name="Gonzalez L.M."/>
            <person name="Sanchez S."/>
            <person name="Estrada K."/>
            <person name="Sanchez-Flores A."/>
            <person name="Montero E."/>
            <person name="Harb O.S."/>
            <person name="Le Roch K.G."/>
            <person name="Mamoun C.B."/>
        </authorList>
    </citation>
    <scope>NUCLEOTIDE SEQUENCE</scope>
    <source>
        <strain evidence="2">WA1</strain>
    </source>
</reference>
<dbReference type="GeneID" id="94335829"/>
<feature type="transmembrane region" description="Helical" evidence="1">
    <location>
        <begin position="94"/>
        <end position="116"/>
    </location>
</feature>
<keyword evidence="1" id="KW-1133">Transmembrane helix</keyword>
<dbReference type="EMBL" id="JALLKP010000002">
    <property type="protein sequence ID" value="KAK2196289.1"/>
    <property type="molecule type" value="Genomic_DNA"/>
</dbReference>
<keyword evidence="3" id="KW-1185">Reference proteome</keyword>
<dbReference type="RefSeq" id="XP_067803131.1">
    <property type="nucleotide sequence ID" value="XM_067946567.1"/>
</dbReference>
<feature type="transmembrane region" description="Helical" evidence="1">
    <location>
        <begin position="150"/>
        <end position="167"/>
    </location>
</feature>
<evidence type="ECO:0000313" key="3">
    <source>
        <dbReference type="Proteomes" id="UP001214638"/>
    </source>
</evidence>
<feature type="transmembrane region" description="Helical" evidence="1">
    <location>
        <begin position="61"/>
        <end position="82"/>
    </location>
</feature>
<proteinExistence type="predicted"/>